<evidence type="ECO:0000313" key="13">
    <source>
        <dbReference type="Proteomes" id="UP000266385"/>
    </source>
</evidence>
<evidence type="ECO:0000313" key="12">
    <source>
        <dbReference type="EMBL" id="RIJ28103.1"/>
    </source>
</evidence>
<evidence type="ECO:0000256" key="8">
    <source>
        <dbReference type="ARBA" id="ARBA00023141"/>
    </source>
</evidence>
<dbReference type="Pfam" id="PF00218">
    <property type="entry name" value="IGPS"/>
    <property type="match status" value="1"/>
</dbReference>
<dbReference type="PANTHER" id="PTHR22854">
    <property type="entry name" value="TRYPTOPHAN BIOSYNTHESIS PROTEIN"/>
    <property type="match status" value="1"/>
</dbReference>
<dbReference type="InterPro" id="IPR013785">
    <property type="entry name" value="Aldolase_TIM"/>
</dbReference>
<dbReference type="HAMAP" id="MF_00134_B">
    <property type="entry name" value="IGPS_B"/>
    <property type="match status" value="1"/>
</dbReference>
<dbReference type="OrthoDB" id="9804217at2"/>
<dbReference type="Proteomes" id="UP000266385">
    <property type="component" value="Unassembled WGS sequence"/>
</dbReference>
<proteinExistence type="inferred from homology"/>
<dbReference type="EC" id="4.1.1.48" evidence="3 10"/>
<comment type="caution">
    <text evidence="12">The sequence shown here is derived from an EMBL/GenBank/DDBJ whole genome shotgun (WGS) entry which is preliminary data.</text>
</comment>
<dbReference type="GO" id="GO:0004640">
    <property type="term" value="F:phosphoribosylanthranilate isomerase activity"/>
    <property type="evidence" value="ECO:0007669"/>
    <property type="project" value="TreeGrafter"/>
</dbReference>
<sequence>MATALDRIIEYKRDEVAALKANRSMESLLADAAAASPTRGFARRMSDIVSSGENALICELKRKSPSAGEIMPGADPVAIAKDYENGGAACLSILTDFQSFGGSLGDLAAVRAAVDLPLLRKEFMIDVIQVAEARAFGADAILVILSAVDDALARDLIGAATDLGMDAIVEVHEEDELERANALPSALIGINNRDLKRMVTELETTERLAGRLAPGKSLISESGISEPAHIVRLRKTGAQRFLIGESLMKSSDRQLQCENLRKAS</sequence>
<keyword evidence="7 10" id="KW-0822">Tryptophan biosynthesis</keyword>
<evidence type="ECO:0000256" key="7">
    <source>
        <dbReference type="ARBA" id="ARBA00022822"/>
    </source>
</evidence>
<keyword evidence="8 10" id="KW-0057">Aromatic amino acid biosynthesis</keyword>
<accession>A0A399RBG9</accession>
<keyword evidence="13" id="KW-1185">Reference proteome</keyword>
<dbReference type="RefSeq" id="WP_119376638.1">
    <property type="nucleotide sequence ID" value="NZ_QWFX01000013.1"/>
</dbReference>
<gene>
    <name evidence="10 12" type="primary">trpC</name>
    <name evidence="12" type="ORF">D1223_11860</name>
</gene>
<protein>
    <recommendedName>
        <fullName evidence="4 10">Indole-3-glycerol phosphate synthase</fullName>
        <shortName evidence="10">IGPS</shortName>
        <ecNumber evidence="3 10">4.1.1.48</ecNumber>
    </recommendedName>
</protein>
<dbReference type="AlphaFoldDB" id="A0A399RBG9"/>
<comment type="pathway">
    <text evidence="2 10">Amino-acid biosynthesis; L-tryptophan biosynthesis; L-tryptophan from chorismate: step 4/5.</text>
</comment>
<evidence type="ECO:0000256" key="3">
    <source>
        <dbReference type="ARBA" id="ARBA00012362"/>
    </source>
</evidence>
<dbReference type="NCBIfam" id="NF001377">
    <property type="entry name" value="PRK00278.2-4"/>
    <property type="match status" value="1"/>
</dbReference>
<dbReference type="GO" id="GO:0004425">
    <property type="term" value="F:indole-3-glycerol-phosphate synthase activity"/>
    <property type="evidence" value="ECO:0007669"/>
    <property type="project" value="UniProtKB-UniRule"/>
</dbReference>
<evidence type="ECO:0000256" key="9">
    <source>
        <dbReference type="ARBA" id="ARBA00023239"/>
    </source>
</evidence>
<dbReference type="InterPro" id="IPR001468">
    <property type="entry name" value="Indole-3-GlycerolPSynthase_CS"/>
</dbReference>
<dbReference type="InterPro" id="IPR011060">
    <property type="entry name" value="RibuloseP-bd_barrel"/>
</dbReference>
<dbReference type="InterPro" id="IPR013798">
    <property type="entry name" value="Indole-3-glycerol_P_synth_dom"/>
</dbReference>
<dbReference type="FunFam" id="3.20.20.70:FF:000024">
    <property type="entry name" value="Indole-3-glycerol phosphate synthase"/>
    <property type="match status" value="1"/>
</dbReference>
<comment type="similarity">
    <text evidence="10">Belongs to the TrpC family.</text>
</comment>
<organism evidence="12 13">
    <name type="scientific">Henriciella mobilis</name>
    <dbReference type="NCBI Taxonomy" id="2305467"/>
    <lineage>
        <taxon>Bacteria</taxon>
        <taxon>Pseudomonadati</taxon>
        <taxon>Pseudomonadota</taxon>
        <taxon>Alphaproteobacteria</taxon>
        <taxon>Hyphomonadales</taxon>
        <taxon>Hyphomonadaceae</taxon>
        <taxon>Henriciella</taxon>
    </lineage>
</organism>
<evidence type="ECO:0000256" key="2">
    <source>
        <dbReference type="ARBA" id="ARBA00004696"/>
    </source>
</evidence>
<dbReference type="InterPro" id="IPR045186">
    <property type="entry name" value="Indole-3-glycerol_P_synth"/>
</dbReference>
<dbReference type="PANTHER" id="PTHR22854:SF2">
    <property type="entry name" value="INDOLE-3-GLYCEROL-PHOSPHATE SYNTHASE"/>
    <property type="match status" value="1"/>
</dbReference>
<evidence type="ECO:0000256" key="10">
    <source>
        <dbReference type="HAMAP-Rule" id="MF_00134"/>
    </source>
</evidence>
<dbReference type="UniPathway" id="UPA00035">
    <property type="reaction ID" value="UER00043"/>
</dbReference>
<evidence type="ECO:0000256" key="4">
    <source>
        <dbReference type="ARBA" id="ARBA00018080"/>
    </source>
</evidence>
<name>A0A399RBG9_9PROT</name>
<dbReference type="GO" id="GO:0000162">
    <property type="term" value="P:L-tryptophan biosynthetic process"/>
    <property type="evidence" value="ECO:0007669"/>
    <property type="project" value="UniProtKB-UniRule"/>
</dbReference>
<dbReference type="Gene3D" id="3.20.20.70">
    <property type="entry name" value="Aldolase class I"/>
    <property type="match status" value="1"/>
</dbReference>
<comment type="catalytic activity">
    <reaction evidence="1 10">
        <text>1-(2-carboxyphenylamino)-1-deoxy-D-ribulose 5-phosphate + H(+) = (1S,2R)-1-C-(indol-3-yl)glycerol 3-phosphate + CO2 + H2O</text>
        <dbReference type="Rhea" id="RHEA:23476"/>
        <dbReference type="ChEBI" id="CHEBI:15377"/>
        <dbReference type="ChEBI" id="CHEBI:15378"/>
        <dbReference type="ChEBI" id="CHEBI:16526"/>
        <dbReference type="ChEBI" id="CHEBI:58613"/>
        <dbReference type="ChEBI" id="CHEBI:58866"/>
        <dbReference type="EC" id="4.1.1.48"/>
    </reaction>
</comment>
<dbReference type="PROSITE" id="PS00614">
    <property type="entry name" value="IGPS"/>
    <property type="match status" value="1"/>
</dbReference>
<reference evidence="12 13" key="1">
    <citation type="submission" date="2018-08" db="EMBL/GenBank/DDBJ databases">
        <title>Henriciella mobilis sp. nov., isolated from seawater.</title>
        <authorList>
            <person name="Cheng H."/>
            <person name="Wu Y.-H."/>
            <person name="Xu X.-W."/>
            <person name="Guo L.-L."/>
        </authorList>
    </citation>
    <scope>NUCLEOTIDE SEQUENCE [LARGE SCALE GENOMIC DNA]</scope>
    <source>
        <strain evidence="12 13">JN25</strain>
    </source>
</reference>
<evidence type="ECO:0000256" key="1">
    <source>
        <dbReference type="ARBA" id="ARBA00001633"/>
    </source>
</evidence>
<keyword evidence="6 10" id="KW-0210">Decarboxylase</keyword>
<evidence type="ECO:0000259" key="11">
    <source>
        <dbReference type="Pfam" id="PF00218"/>
    </source>
</evidence>
<dbReference type="CDD" id="cd00331">
    <property type="entry name" value="IGPS"/>
    <property type="match status" value="1"/>
</dbReference>
<dbReference type="SUPFAM" id="SSF51366">
    <property type="entry name" value="Ribulose-phoshate binding barrel"/>
    <property type="match status" value="1"/>
</dbReference>
<evidence type="ECO:0000256" key="6">
    <source>
        <dbReference type="ARBA" id="ARBA00022793"/>
    </source>
</evidence>
<dbReference type="EMBL" id="QWFX01000013">
    <property type="protein sequence ID" value="RIJ28103.1"/>
    <property type="molecule type" value="Genomic_DNA"/>
</dbReference>
<evidence type="ECO:0000256" key="5">
    <source>
        <dbReference type="ARBA" id="ARBA00022605"/>
    </source>
</evidence>
<keyword evidence="9 10" id="KW-0456">Lyase</keyword>
<keyword evidence="5 10" id="KW-0028">Amino-acid biosynthesis</keyword>
<feature type="domain" description="Indole-3-glycerol phosphate synthase" evidence="11">
    <location>
        <begin position="5"/>
        <end position="259"/>
    </location>
</feature>